<protein>
    <recommendedName>
        <fullName evidence="2">RRM domain-containing protein</fullName>
    </recommendedName>
</protein>
<organism evidence="3 4">
    <name type="scientific">Flemingia macrophylla</name>
    <dbReference type="NCBI Taxonomy" id="520843"/>
    <lineage>
        <taxon>Eukaryota</taxon>
        <taxon>Viridiplantae</taxon>
        <taxon>Streptophyta</taxon>
        <taxon>Embryophyta</taxon>
        <taxon>Tracheophyta</taxon>
        <taxon>Spermatophyta</taxon>
        <taxon>Magnoliopsida</taxon>
        <taxon>eudicotyledons</taxon>
        <taxon>Gunneridae</taxon>
        <taxon>Pentapetalae</taxon>
        <taxon>rosids</taxon>
        <taxon>fabids</taxon>
        <taxon>Fabales</taxon>
        <taxon>Fabaceae</taxon>
        <taxon>Papilionoideae</taxon>
        <taxon>50 kb inversion clade</taxon>
        <taxon>NPAAA clade</taxon>
        <taxon>indigoferoid/millettioid clade</taxon>
        <taxon>Phaseoleae</taxon>
        <taxon>Flemingia</taxon>
    </lineage>
</organism>
<dbReference type="InterPro" id="IPR012677">
    <property type="entry name" value="Nucleotide-bd_a/b_plait_sf"/>
</dbReference>
<comment type="caution">
    <text evidence="3">The sequence shown here is derived from an EMBL/GenBank/DDBJ whole genome shotgun (WGS) entry which is preliminary data.</text>
</comment>
<proteinExistence type="predicted"/>
<keyword evidence="4" id="KW-1185">Reference proteome</keyword>
<accession>A0ABD1MHT8</accession>
<feature type="domain" description="RRM" evidence="2">
    <location>
        <begin position="7"/>
        <end position="83"/>
    </location>
</feature>
<reference evidence="3 4" key="1">
    <citation type="submission" date="2024-08" db="EMBL/GenBank/DDBJ databases">
        <title>Insights into the chromosomal genome structure of Flemingia macrophylla.</title>
        <authorList>
            <person name="Ding Y."/>
            <person name="Zhao Y."/>
            <person name="Bi W."/>
            <person name="Wu M."/>
            <person name="Zhao G."/>
            <person name="Gong Y."/>
            <person name="Li W."/>
            <person name="Zhang P."/>
        </authorList>
    </citation>
    <scope>NUCLEOTIDE SEQUENCE [LARGE SCALE GENOMIC DNA]</scope>
    <source>
        <strain evidence="3">DYQJB</strain>
        <tissue evidence="3">Leaf</tissue>
    </source>
</reference>
<dbReference type="InterPro" id="IPR035979">
    <property type="entry name" value="RBD_domain_sf"/>
</dbReference>
<evidence type="ECO:0000313" key="4">
    <source>
        <dbReference type="Proteomes" id="UP001603857"/>
    </source>
</evidence>
<dbReference type="PANTHER" id="PTHR32343:SF9">
    <property type="entry name" value="RRM-CONTAINING PROTEIN-RELATED"/>
    <property type="match status" value="1"/>
</dbReference>
<evidence type="ECO:0000313" key="3">
    <source>
        <dbReference type="EMBL" id="KAL2335117.1"/>
    </source>
</evidence>
<dbReference type="SUPFAM" id="SSF54928">
    <property type="entry name" value="RNA-binding domain, RBD"/>
    <property type="match status" value="1"/>
</dbReference>
<sequence length="282" mass="30759">MWAITTRTVQVKQLSDLAGEREIHEFFSFSGEIEQIEIQSASSSGKSKTAYVTFKDPKALEIALLLSGATIVDQIVSITPIENYVQKHENEMQEVRIQNAMNVALSENVSPNVEEDKVNPTNGKLYISRAQDVVTIVLAKGSAIRQDALTKAKAFDEKHQLTANASAKVISFDKRVGLTETLTVGISVVNEKVKSVDQRLHVSDRTMAAIFAAERKLNDTGSAVKTSRYVAAGTTWVNGAFSKVAKVGQVASIKTREKFHSAVSNLTAKVGCFLVHCYAPLD</sequence>
<dbReference type="EMBL" id="JBGMDY010000005">
    <property type="protein sequence ID" value="KAL2335117.1"/>
    <property type="molecule type" value="Genomic_DNA"/>
</dbReference>
<name>A0ABD1MHT8_9FABA</name>
<dbReference type="SMART" id="SM00360">
    <property type="entry name" value="RRM"/>
    <property type="match status" value="1"/>
</dbReference>
<dbReference type="PROSITE" id="PS50102">
    <property type="entry name" value="RRM"/>
    <property type="match status" value="1"/>
</dbReference>
<gene>
    <name evidence="3" type="ORF">Fmac_016330</name>
</gene>
<evidence type="ECO:0000259" key="2">
    <source>
        <dbReference type="PROSITE" id="PS50102"/>
    </source>
</evidence>
<dbReference type="Pfam" id="PF00076">
    <property type="entry name" value="RRM_1"/>
    <property type="match status" value="1"/>
</dbReference>
<dbReference type="GO" id="GO:0003723">
    <property type="term" value="F:RNA binding"/>
    <property type="evidence" value="ECO:0007669"/>
    <property type="project" value="UniProtKB-UniRule"/>
</dbReference>
<dbReference type="PANTHER" id="PTHR32343">
    <property type="entry name" value="SERINE/ARGININE-RICH SPLICING FACTOR"/>
    <property type="match status" value="1"/>
</dbReference>
<evidence type="ECO:0000256" key="1">
    <source>
        <dbReference type="PROSITE-ProRule" id="PRU00176"/>
    </source>
</evidence>
<dbReference type="Proteomes" id="UP001603857">
    <property type="component" value="Unassembled WGS sequence"/>
</dbReference>
<dbReference type="InterPro" id="IPR000504">
    <property type="entry name" value="RRM_dom"/>
</dbReference>
<keyword evidence="1" id="KW-0694">RNA-binding</keyword>
<dbReference type="AlphaFoldDB" id="A0ABD1MHT8"/>
<dbReference type="Gene3D" id="3.30.70.330">
    <property type="match status" value="1"/>
</dbReference>